<keyword evidence="3" id="KW-0560">Oxidoreductase</keyword>
<dbReference type="GO" id="GO:0005506">
    <property type="term" value="F:iron ion binding"/>
    <property type="evidence" value="ECO:0007669"/>
    <property type="project" value="UniProtKB-ARBA"/>
</dbReference>
<dbReference type="Pfam" id="PF05721">
    <property type="entry name" value="PhyH"/>
    <property type="match status" value="1"/>
</dbReference>
<comment type="cofactor">
    <cofactor evidence="1">
        <name>Fe(2+)</name>
        <dbReference type="ChEBI" id="CHEBI:29033"/>
    </cofactor>
</comment>
<reference evidence="3 4" key="1">
    <citation type="submission" date="2014-01" db="EMBL/GenBank/DDBJ databases">
        <title>Genome sequence determination for a cystic fibrosis isolate, Inquilinus limosus.</title>
        <authorList>
            <person name="Pino M."/>
            <person name="Di Conza J."/>
            <person name="Gutkind G."/>
        </authorList>
    </citation>
    <scope>NUCLEOTIDE SEQUENCE [LARGE SCALE GENOMIC DNA]</scope>
    <source>
        <strain evidence="3 4">MP06</strain>
    </source>
</reference>
<dbReference type="EMBL" id="JANX01000023">
    <property type="protein sequence ID" value="KGM35541.1"/>
    <property type="molecule type" value="Genomic_DNA"/>
</dbReference>
<evidence type="ECO:0000256" key="2">
    <source>
        <dbReference type="SAM" id="MobiDB-lite"/>
    </source>
</evidence>
<name>A0A0A0D9Y2_9PROT</name>
<sequence>MIKDEEVAAYRRDGVLVVEDVLDAAQLAEARRVVAELIEGSRAVTAHTDVYDLEPGHTADAPRVRRIKTPHKHHPLFWDIARSPRLVSILQALLGPGVRLHGSKINLKSPQFGSPVEWHQDWAFYPHTNDDILAVGVMLDDCTVENGAMLVLPDTHRGPVYDHHSDGYFCGAMDPEACGLDFSRAVPAVGRAGSMSFHHVRAVHGSAQNTSDKPRALLLYEFAASDAWPLSGVPDLAAFDSRIVAGEPTTRPRLADVPVRMPLPPAPRQGSIYENQTTAKSRYFADRKTAA</sequence>
<protein>
    <submittedName>
        <fullName evidence="3">Phytanoyl-CoA dioxygenase</fullName>
    </submittedName>
</protein>
<gene>
    <name evidence="3" type="ORF">P409_03955</name>
</gene>
<comment type="caution">
    <text evidence="3">The sequence shown here is derived from an EMBL/GenBank/DDBJ whole genome shotgun (WGS) entry which is preliminary data.</text>
</comment>
<feature type="region of interest" description="Disordered" evidence="2">
    <location>
        <begin position="255"/>
        <end position="278"/>
    </location>
</feature>
<dbReference type="SUPFAM" id="SSF51197">
    <property type="entry name" value="Clavaminate synthase-like"/>
    <property type="match status" value="1"/>
</dbReference>
<evidence type="ECO:0000313" key="3">
    <source>
        <dbReference type="EMBL" id="KGM35541.1"/>
    </source>
</evidence>
<dbReference type="OrthoDB" id="9791262at2"/>
<dbReference type="PANTHER" id="PTHR20883">
    <property type="entry name" value="PHYTANOYL-COA DIOXYGENASE DOMAIN CONTAINING 1"/>
    <property type="match status" value="1"/>
</dbReference>
<evidence type="ECO:0000313" key="4">
    <source>
        <dbReference type="Proteomes" id="UP000029995"/>
    </source>
</evidence>
<keyword evidence="3" id="KW-0223">Dioxygenase</keyword>
<dbReference type="Proteomes" id="UP000029995">
    <property type="component" value="Unassembled WGS sequence"/>
</dbReference>
<dbReference type="AlphaFoldDB" id="A0A0A0D9Y2"/>
<dbReference type="Gene3D" id="2.60.120.620">
    <property type="entry name" value="q2cbj1_9rhob like domain"/>
    <property type="match status" value="1"/>
</dbReference>
<dbReference type="PANTHER" id="PTHR20883:SF48">
    <property type="entry name" value="ECTOINE DIOXYGENASE"/>
    <property type="match status" value="1"/>
</dbReference>
<dbReference type="GO" id="GO:0016706">
    <property type="term" value="F:2-oxoglutarate-dependent dioxygenase activity"/>
    <property type="evidence" value="ECO:0007669"/>
    <property type="project" value="UniProtKB-ARBA"/>
</dbReference>
<organism evidence="3 4">
    <name type="scientific">Inquilinus limosus MP06</name>
    <dbReference type="NCBI Taxonomy" id="1398085"/>
    <lineage>
        <taxon>Bacteria</taxon>
        <taxon>Pseudomonadati</taxon>
        <taxon>Pseudomonadota</taxon>
        <taxon>Alphaproteobacteria</taxon>
        <taxon>Rhodospirillales</taxon>
        <taxon>Rhodospirillaceae</taxon>
        <taxon>Inquilinus</taxon>
    </lineage>
</organism>
<evidence type="ECO:0000256" key="1">
    <source>
        <dbReference type="ARBA" id="ARBA00001954"/>
    </source>
</evidence>
<proteinExistence type="predicted"/>
<dbReference type="RefSeq" id="WP_034831968.1">
    <property type="nucleotide sequence ID" value="NZ_JANX01000023.1"/>
</dbReference>
<dbReference type="InterPro" id="IPR008775">
    <property type="entry name" value="Phytyl_CoA_dOase-like"/>
</dbReference>
<accession>A0A0A0D9Y2</accession>